<protein>
    <submittedName>
        <fullName evidence="2">Piso0_005625 protein</fullName>
    </submittedName>
</protein>
<feature type="compositionally biased region" description="Basic and acidic residues" evidence="1">
    <location>
        <begin position="54"/>
        <end position="70"/>
    </location>
</feature>
<keyword evidence="3" id="KW-1185">Reference proteome</keyword>
<evidence type="ECO:0000313" key="2">
    <source>
        <dbReference type="EMBL" id="CCE85983.1"/>
    </source>
</evidence>
<dbReference type="InParanoid" id="G8Y2H2"/>
<organism evidence="2 3">
    <name type="scientific">Pichia sorbitophila (strain ATCC MYA-4447 / BCRC 22081 / CBS 7064 / NBRC 10061 / NRRL Y-12695)</name>
    <name type="common">Hybrid yeast</name>
    <dbReference type="NCBI Taxonomy" id="559304"/>
    <lineage>
        <taxon>Eukaryota</taxon>
        <taxon>Fungi</taxon>
        <taxon>Dikarya</taxon>
        <taxon>Ascomycota</taxon>
        <taxon>Saccharomycotina</taxon>
        <taxon>Pichiomycetes</taxon>
        <taxon>Debaryomycetaceae</taxon>
        <taxon>Millerozyma</taxon>
    </lineage>
</organism>
<dbReference type="HOGENOM" id="CLU_027971_0_0_1"/>
<dbReference type="EMBL" id="FO082047">
    <property type="protein sequence ID" value="CCE85983.1"/>
    <property type="molecule type" value="Genomic_DNA"/>
</dbReference>
<accession>G8Y2H2</accession>
<evidence type="ECO:0000313" key="3">
    <source>
        <dbReference type="Proteomes" id="UP000005222"/>
    </source>
</evidence>
<name>G8Y2H2_PICSO</name>
<dbReference type="eggNOG" id="ENOG502R8TB">
    <property type="taxonomic scope" value="Eukaryota"/>
</dbReference>
<dbReference type="SUPFAM" id="SSF52047">
    <property type="entry name" value="RNI-like"/>
    <property type="match status" value="1"/>
</dbReference>
<evidence type="ECO:0000256" key="1">
    <source>
        <dbReference type="SAM" id="MobiDB-lite"/>
    </source>
</evidence>
<dbReference type="Proteomes" id="UP000005222">
    <property type="component" value="Chromosome M"/>
</dbReference>
<dbReference type="AlphaFoldDB" id="G8Y2H2"/>
<dbReference type="OrthoDB" id="4024240at2759"/>
<sequence length="684" mass="79165">MSPTSKHESVRVGNDLRKQFNSPIGYFKNPLLYNSGLAVSDFEIDESTGNKHAPMRESREERTNTKAGHEKRCASGMSLERLPLEVKLRIANELSQFDCLNLMKTSKSMYFSSLPRLYQHIIVDQNYSQFSKEYEFRHFYKSDDQSESEICSCSYIKSPYNFKRFISYYLELHDNFVKRVKEFSEYNGDFMFPSIKHFKCIEIPDSLNTYDYDLSSNLLSFFSRLESLHELVWLNDNFRVEYLTILPNYESITDLMINIKFSNYLNDFSWVNISQNGRRNSVTNIGKQSRDKMLNFINVTNFQIRPFLNSRRLSKIIDGLLVGENADRISDNLKTLRLARFDKDTNALVPGYKDLVSYTEESSLNDLDLGTIKSIFINSKLKRLNNLTNLSLNNCLLISEEASILIDSVNLQQLKVLELKNISEYRILNRANDQVESIRSPSRDIHHTQDETTMNGEPSFIQRIAPYLYSLRHLRIDYRECLIDTVPSFLERIPSEQLMSLDVTVRYNSSKLHNFSDSIDNLLRAYAAAIISGNKRQTLRKLCVEIKEENAFCDINMPLPLNLFYQEISQCTNLRSLRLNPGDAQNPDKVVALIEHLSHLDMLDVFGSSAGGAPHFGLGMVHPTIFDEWFKVQHVALLFLRHNPAIKYIRINKCIFECFGASNKVNPRDGIDRWFDSLVRVGSD</sequence>
<reference evidence="2 3" key="1">
    <citation type="journal article" date="2012" name="G3 (Bethesda)">
        <title>Pichia sorbitophila, an interspecies yeast hybrid reveals early steps of genome resolution following polyploidization.</title>
        <authorList>
            <person name="Leh Louis V."/>
            <person name="Despons L."/>
            <person name="Friedrich A."/>
            <person name="Martin T."/>
            <person name="Durrens P."/>
            <person name="Casaregola S."/>
            <person name="Neuveglise C."/>
            <person name="Fairhead C."/>
            <person name="Marck C."/>
            <person name="Cruz J.A."/>
            <person name="Straub M.L."/>
            <person name="Kugler V."/>
            <person name="Sacerdot C."/>
            <person name="Uzunov Z."/>
            <person name="Thierry A."/>
            <person name="Weiss S."/>
            <person name="Bleykasten C."/>
            <person name="De Montigny J."/>
            <person name="Jacques N."/>
            <person name="Jung P."/>
            <person name="Lemaire M."/>
            <person name="Mallet S."/>
            <person name="Morel G."/>
            <person name="Richard G.F."/>
            <person name="Sarkar A."/>
            <person name="Savel G."/>
            <person name="Schacherer J."/>
            <person name="Seret M.L."/>
            <person name="Talla E."/>
            <person name="Samson G."/>
            <person name="Jubin C."/>
            <person name="Poulain J."/>
            <person name="Vacherie B."/>
            <person name="Barbe V."/>
            <person name="Pelletier E."/>
            <person name="Sherman D.J."/>
            <person name="Westhof E."/>
            <person name="Weissenbach J."/>
            <person name="Baret P.V."/>
            <person name="Wincker P."/>
            <person name="Gaillardin C."/>
            <person name="Dujon B."/>
            <person name="Souciet J.L."/>
        </authorList>
    </citation>
    <scope>NUCLEOTIDE SEQUENCE [LARGE SCALE GENOMIC DNA]</scope>
    <source>
        <strain evidence="3">ATCC MYA-4447 / BCRC 22081 / CBS 7064 / NBRC 10061 / NRRL Y-12695</strain>
    </source>
</reference>
<feature type="region of interest" description="Disordered" evidence="1">
    <location>
        <begin position="48"/>
        <end position="70"/>
    </location>
</feature>
<gene>
    <name evidence="2" type="primary">Piso0_005625</name>
    <name evidence="2" type="ORF">GNLVRS01_PISO0M18778g</name>
</gene>
<dbReference type="OMA" id="IMARYFN"/>
<proteinExistence type="predicted"/>